<feature type="transmembrane region" description="Helical" evidence="6">
    <location>
        <begin position="30"/>
        <end position="53"/>
    </location>
</feature>
<evidence type="ECO:0000313" key="10">
    <source>
        <dbReference type="Proteomes" id="UP000828390"/>
    </source>
</evidence>
<evidence type="ECO:0000256" key="4">
    <source>
        <dbReference type="ARBA" id="ARBA00022989"/>
    </source>
</evidence>
<keyword evidence="5 6" id="KW-0472">Membrane</keyword>
<feature type="transmembrane region" description="Helical" evidence="6">
    <location>
        <begin position="149"/>
        <end position="169"/>
    </location>
</feature>
<dbReference type="InterPro" id="IPR016579">
    <property type="entry name" value="Synaptogyrin"/>
</dbReference>
<feature type="transmembrane region" description="Helical" evidence="6">
    <location>
        <begin position="65"/>
        <end position="88"/>
    </location>
</feature>
<dbReference type="GO" id="GO:0030672">
    <property type="term" value="C:synaptic vesicle membrane"/>
    <property type="evidence" value="ECO:0007669"/>
    <property type="project" value="TreeGrafter"/>
</dbReference>
<evidence type="ECO:0000256" key="3">
    <source>
        <dbReference type="ARBA" id="ARBA00022692"/>
    </source>
</evidence>
<name>A0A9D4RL96_DREPO</name>
<evidence type="ECO:0000256" key="7">
    <source>
        <dbReference type="SAM" id="MobiDB-lite"/>
    </source>
</evidence>
<dbReference type="PROSITE" id="PS51225">
    <property type="entry name" value="MARVEL"/>
    <property type="match status" value="1"/>
</dbReference>
<dbReference type="EMBL" id="JAIWYP010000002">
    <property type="protein sequence ID" value="KAH3872986.1"/>
    <property type="molecule type" value="Genomic_DNA"/>
</dbReference>
<keyword evidence="10" id="KW-1185">Reference proteome</keyword>
<evidence type="ECO:0000256" key="1">
    <source>
        <dbReference type="ARBA" id="ARBA00004141"/>
    </source>
</evidence>
<accession>A0A9D4RL96</accession>
<organism evidence="9 10">
    <name type="scientific">Dreissena polymorpha</name>
    <name type="common">Zebra mussel</name>
    <name type="synonym">Mytilus polymorpha</name>
    <dbReference type="NCBI Taxonomy" id="45954"/>
    <lineage>
        <taxon>Eukaryota</taxon>
        <taxon>Metazoa</taxon>
        <taxon>Spiralia</taxon>
        <taxon>Lophotrochozoa</taxon>
        <taxon>Mollusca</taxon>
        <taxon>Bivalvia</taxon>
        <taxon>Autobranchia</taxon>
        <taxon>Heteroconchia</taxon>
        <taxon>Euheterodonta</taxon>
        <taxon>Imparidentia</taxon>
        <taxon>Neoheterodontei</taxon>
        <taxon>Myida</taxon>
        <taxon>Dreissenoidea</taxon>
        <taxon>Dreissenidae</taxon>
        <taxon>Dreissena</taxon>
    </lineage>
</organism>
<dbReference type="GO" id="GO:0031594">
    <property type="term" value="C:neuromuscular junction"/>
    <property type="evidence" value="ECO:0007669"/>
    <property type="project" value="TreeGrafter"/>
</dbReference>
<evidence type="ECO:0000259" key="8">
    <source>
        <dbReference type="PROSITE" id="PS51225"/>
    </source>
</evidence>
<dbReference type="PANTHER" id="PTHR10838:SF20">
    <property type="entry name" value="SYNAPTOGYRIN"/>
    <property type="match status" value="1"/>
</dbReference>
<dbReference type="AlphaFoldDB" id="A0A9D4RL96"/>
<dbReference type="InterPro" id="IPR008253">
    <property type="entry name" value="Marvel"/>
</dbReference>
<evidence type="ECO:0000256" key="5">
    <source>
        <dbReference type="ARBA" id="ARBA00023136"/>
    </source>
</evidence>
<dbReference type="PIRSF" id="PIRSF011282">
    <property type="entry name" value="Synaptogyrin"/>
    <property type="match status" value="1"/>
</dbReference>
<dbReference type="Pfam" id="PF01284">
    <property type="entry name" value="MARVEL"/>
    <property type="match status" value="1"/>
</dbReference>
<evidence type="ECO:0000256" key="6">
    <source>
        <dbReference type="PIRNR" id="PIRNR011282"/>
    </source>
</evidence>
<keyword evidence="4 6" id="KW-1133">Transmembrane helix</keyword>
<comment type="subcellular location">
    <subcellularLocation>
        <location evidence="1 6">Membrane</location>
        <topology evidence="1 6">Multi-pass membrane protein</topology>
    </subcellularLocation>
</comment>
<feature type="region of interest" description="Disordered" evidence="7">
    <location>
        <begin position="180"/>
        <end position="229"/>
    </location>
</feature>
<reference evidence="9" key="1">
    <citation type="journal article" date="2019" name="bioRxiv">
        <title>The Genome of the Zebra Mussel, Dreissena polymorpha: A Resource for Invasive Species Research.</title>
        <authorList>
            <person name="McCartney M.A."/>
            <person name="Auch B."/>
            <person name="Kono T."/>
            <person name="Mallez S."/>
            <person name="Zhang Y."/>
            <person name="Obille A."/>
            <person name="Becker A."/>
            <person name="Abrahante J.E."/>
            <person name="Garbe J."/>
            <person name="Badalamenti J.P."/>
            <person name="Herman A."/>
            <person name="Mangelson H."/>
            <person name="Liachko I."/>
            <person name="Sullivan S."/>
            <person name="Sone E.D."/>
            <person name="Koren S."/>
            <person name="Silverstein K.A.T."/>
            <person name="Beckman K.B."/>
            <person name="Gohl D.M."/>
        </authorList>
    </citation>
    <scope>NUCLEOTIDE SEQUENCE</scope>
    <source>
        <strain evidence="9">Duluth1</strain>
        <tissue evidence="9">Whole animal</tissue>
    </source>
</reference>
<keyword evidence="3 6" id="KW-0812">Transmembrane</keyword>
<feature type="compositionally biased region" description="Polar residues" evidence="7">
    <location>
        <begin position="180"/>
        <end position="200"/>
    </location>
</feature>
<dbReference type="PANTHER" id="PTHR10838">
    <property type="entry name" value="SYNAPTOGYRIN"/>
    <property type="match status" value="1"/>
</dbReference>
<dbReference type="Proteomes" id="UP000828390">
    <property type="component" value="Unassembled WGS sequence"/>
</dbReference>
<comment type="similarity">
    <text evidence="2 6">Belongs to the synaptogyrin family.</text>
</comment>
<sequence length="229" mass="25194">MSLPSQPQAYGAGMAGGEFDPVQFIKRPQVILRIISWVFSIIVFGCISAGGYYDHKCQMNDSGACGYGIGIGVTAFLICIGFLILDGMFDSISSVQYRKWAVLADLVISGMWTFLWFVGFCFETDMWRRTSQSSDALAPNGHGRDNVQAAIAFSFFSILSWGVLTFFAFRRYREGTSDTLTSGYGGDQPQNQSSPYSSFPGSDASDPYQQPPFSNPKSGDIPNYQPPTY</sequence>
<comment type="caution">
    <text evidence="9">The sequence shown here is derived from an EMBL/GenBank/DDBJ whole genome shotgun (WGS) entry which is preliminary data.</text>
</comment>
<evidence type="ECO:0000256" key="2">
    <source>
        <dbReference type="ARBA" id="ARBA00010252"/>
    </source>
</evidence>
<feature type="domain" description="MARVEL" evidence="8">
    <location>
        <begin position="24"/>
        <end position="173"/>
    </location>
</feature>
<gene>
    <name evidence="9" type="ORF">DPMN_036210</name>
</gene>
<evidence type="ECO:0000313" key="9">
    <source>
        <dbReference type="EMBL" id="KAH3872986.1"/>
    </source>
</evidence>
<protein>
    <recommendedName>
        <fullName evidence="6">Synaptogyrin</fullName>
    </recommendedName>
</protein>
<dbReference type="OrthoDB" id="10041611at2759"/>
<reference evidence="9" key="2">
    <citation type="submission" date="2020-11" db="EMBL/GenBank/DDBJ databases">
        <authorList>
            <person name="McCartney M.A."/>
            <person name="Auch B."/>
            <person name="Kono T."/>
            <person name="Mallez S."/>
            <person name="Becker A."/>
            <person name="Gohl D.M."/>
            <person name="Silverstein K.A.T."/>
            <person name="Koren S."/>
            <person name="Bechman K.B."/>
            <person name="Herman A."/>
            <person name="Abrahante J.E."/>
            <person name="Garbe J."/>
        </authorList>
    </citation>
    <scope>NUCLEOTIDE SEQUENCE</scope>
    <source>
        <strain evidence="9">Duluth1</strain>
        <tissue evidence="9">Whole animal</tissue>
    </source>
</reference>
<proteinExistence type="inferred from homology"/>
<feature type="transmembrane region" description="Helical" evidence="6">
    <location>
        <begin position="100"/>
        <end position="119"/>
    </location>
</feature>